<name>A0A2K9PT85_9FLAO</name>
<feature type="chain" id="PRO_5014688311" description="Secretion system C-terminal sorting domain-containing protein" evidence="2">
    <location>
        <begin position="17"/>
        <end position="377"/>
    </location>
</feature>
<dbReference type="KEGG" id="fek:C1H87_16795"/>
<dbReference type="EMBL" id="CP025791">
    <property type="protein sequence ID" value="AUP80272.1"/>
    <property type="molecule type" value="Genomic_DNA"/>
</dbReference>
<feature type="domain" description="Secretion system C-terminal sorting" evidence="3">
    <location>
        <begin position="310"/>
        <end position="375"/>
    </location>
</feature>
<dbReference type="SUPFAM" id="SSF53474">
    <property type="entry name" value="alpha/beta-Hydrolases"/>
    <property type="match status" value="1"/>
</dbReference>
<gene>
    <name evidence="4" type="ORF">C1H87_16795</name>
</gene>
<dbReference type="RefSeq" id="WP_102756924.1">
    <property type="nucleotide sequence ID" value="NZ_CP025791.1"/>
</dbReference>
<evidence type="ECO:0000313" key="4">
    <source>
        <dbReference type="EMBL" id="AUP80272.1"/>
    </source>
</evidence>
<organism evidence="4 5">
    <name type="scientific">Flavivirga eckloniae</name>
    <dbReference type="NCBI Taxonomy" id="1803846"/>
    <lineage>
        <taxon>Bacteria</taxon>
        <taxon>Pseudomonadati</taxon>
        <taxon>Bacteroidota</taxon>
        <taxon>Flavobacteriia</taxon>
        <taxon>Flavobacteriales</taxon>
        <taxon>Flavobacteriaceae</taxon>
        <taxon>Flavivirga</taxon>
    </lineage>
</organism>
<sequence length="377" mass="40768">MKKALFLILIVLPALAISQNLTNTSILNVTKTWSQQPSGYTYPISIKVPTGTVPPNGFPVCIILHGNGGNAMGSITQFSSVLECHVLIGVTGYQNSWNICEENSDAPDVEMIDDLVTLVQGYSNINPNQIRILGSSNGASLANRIFVENTNTGIDIVCAIVSHLNESLYRSGNFYKPSSSTNPSSAYCGYDVSTNPLTTRRYLSISNTNDPIIPYNGGTSPVGVDFLPAEEAAYIIAQNQGYTGTQIASGTSSGNPEITEFSYLSGKVAHIRGDAAHATNDTQKSYIKDFFSDCTPILGLNAPKPDKTKIYPNPTNAIVRVERTTHHTMPYSVLNILGQNVITGIGTSKTININLTDLPTNIYFLKIDNQTIKIIKH</sequence>
<dbReference type="OrthoDB" id="1345775at2"/>
<feature type="signal peptide" evidence="2">
    <location>
        <begin position="1"/>
        <end position="16"/>
    </location>
</feature>
<dbReference type="Pfam" id="PF18962">
    <property type="entry name" value="Por_Secre_tail"/>
    <property type="match status" value="1"/>
</dbReference>
<evidence type="ECO:0000256" key="1">
    <source>
        <dbReference type="ARBA" id="ARBA00022729"/>
    </source>
</evidence>
<evidence type="ECO:0000259" key="3">
    <source>
        <dbReference type="Pfam" id="PF18962"/>
    </source>
</evidence>
<dbReference type="AlphaFoldDB" id="A0A2K9PT85"/>
<reference evidence="4 5" key="1">
    <citation type="submission" date="2018-01" db="EMBL/GenBank/DDBJ databases">
        <title>Complete genome sequence of Flavivirga eckloniae ECD14 isolated from seaweed Ecklonia cava.</title>
        <authorList>
            <person name="Lee J.H."/>
            <person name="Baik K.S."/>
            <person name="Seong C.N."/>
        </authorList>
    </citation>
    <scope>NUCLEOTIDE SEQUENCE [LARGE SCALE GENOMIC DNA]</scope>
    <source>
        <strain evidence="4 5">ECD14</strain>
    </source>
</reference>
<dbReference type="InterPro" id="IPR026444">
    <property type="entry name" value="Secre_tail"/>
</dbReference>
<dbReference type="InterPro" id="IPR029058">
    <property type="entry name" value="AB_hydrolase_fold"/>
</dbReference>
<evidence type="ECO:0000313" key="5">
    <source>
        <dbReference type="Proteomes" id="UP000235826"/>
    </source>
</evidence>
<keyword evidence="5" id="KW-1185">Reference proteome</keyword>
<accession>A0A2K9PT85</accession>
<dbReference type="NCBIfam" id="TIGR04183">
    <property type="entry name" value="Por_Secre_tail"/>
    <property type="match status" value="1"/>
</dbReference>
<evidence type="ECO:0000256" key="2">
    <source>
        <dbReference type="SAM" id="SignalP"/>
    </source>
</evidence>
<dbReference type="Gene3D" id="3.40.50.1820">
    <property type="entry name" value="alpha/beta hydrolase"/>
    <property type="match status" value="1"/>
</dbReference>
<dbReference type="Proteomes" id="UP000235826">
    <property type="component" value="Chromosome"/>
</dbReference>
<proteinExistence type="predicted"/>
<protein>
    <recommendedName>
        <fullName evidence="3">Secretion system C-terminal sorting domain-containing protein</fullName>
    </recommendedName>
</protein>
<keyword evidence="1 2" id="KW-0732">Signal</keyword>